<reference evidence="3" key="3">
    <citation type="submission" date="2015-06" db="UniProtKB">
        <authorList>
            <consortium name="EnsemblMetazoa"/>
        </authorList>
    </citation>
    <scope>IDENTIFICATION</scope>
</reference>
<keyword evidence="1" id="KW-0472">Membrane</keyword>
<keyword evidence="4" id="KW-1185">Reference proteome</keyword>
<feature type="transmembrane region" description="Helical" evidence="1">
    <location>
        <begin position="81"/>
        <end position="99"/>
    </location>
</feature>
<evidence type="ECO:0000313" key="4">
    <source>
        <dbReference type="Proteomes" id="UP000014760"/>
    </source>
</evidence>
<dbReference type="PANTHER" id="PTHR39074">
    <property type="entry name" value="AGAP007547-PA"/>
    <property type="match status" value="1"/>
</dbReference>
<reference evidence="2 4" key="2">
    <citation type="journal article" date="2013" name="Nature">
        <title>Insights into bilaterian evolution from three spiralian genomes.</title>
        <authorList>
            <person name="Simakov O."/>
            <person name="Marletaz F."/>
            <person name="Cho S.J."/>
            <person name="Edsinger-Gonzales E."/>
            <person name="Havlak P."/>
            <person name="Hellsten U."/>
            <person name="Kuo D.H."/>
            <person name="Larsson T."/>
            <person name="Lv J."/>
            <person name="Arendt D."/>
            <person name="Savage R."/>
            <person name="Osoegawa K."/>
            <person name="de Jong P."/>
            <person name="Grimwood J."/>
            <person name="Chapman J.A."/>
            <person name="Shapiro H."/>
            <person name="Aerts A."/>
            <person name="Otillar R.P."/>
            <person name="Terry A.Y."/>
            <person name="Boore J.L."/>
            <person name="Grigoriev I.V."/>
            <person name="Lindberg D.R."/>
            <person name="Seaver E.C."/>
            <person name="Weisblat D.A."/>
            <person name="Putnam N.H."/>
            <person name="Rokhsar D.S."/>
        </authorList>
    </citation>
    <scope>NUCLEOTIDE SEQUENCE</scope>
    <source>
        <strain evidence="2 4">I ESC-2004</strain>
    </source>
</reference>
<dbReference type="HOGENOM" id="CLU_080821_0_0_1"/>
<feature type="transmembrane region" description="Helical" evidence="1">
    <location>
        <begin position="48"/>
        <end position="69"/>
    </location>
</feature>
<dbReference type="PANTHER" id="PTHR39074:SF1">
    <property type="entry name" value="AGAP007547-PA"/>
    <property type="match status" value="1"/>
</dbReference>
<feature type="transmembrane region" description="Helical" evidence="1">
    <location>
        <begin position="111"/>
        <end position="131"/>
    </location>
</feature>
<protein>
    <submittedName>
        <fullName evidence="2 3">Uncharacterized protein</fullName>
    </submittedName>
</protein>
<reference evidence="4" key="1">
    <citation type="submission" date="2012-12" db="EMBL/GenBank/DDBJ databases">
        <authorList>
            <person name="Hellsten U."/>
            <person name="Grimwood J."/>
            <person name="Chapman J.A."/>
            <person name="Shapiro H."/>
            <person name="Aerts A."/>
            <person name="Otillar R.P."/>
            <person name="Terry A.Y."/>
            <person name="Boore J.L."/>
            <person name="Simakov O."/>
            <person name="Marletaz F."/>
            <person name="Cho S.-J."/>
            <person name="Edsinger-Gonzales E."/>
            <person name="Havlak P."/>
            <person name="Kuo D.-H."/>
            <person name="Larsson T."/>
            <person name="Lv J."/>
            <person name="Arendt D."/>
            <person name="Savage R."/>
            <person name="Osoegawa K."/>
            <person name="de Jong P."/>
            <person name="Lindberg D.R."/>
            <person name="Seaver E.C."/>
            <person name="Weisblat D.A."/>
            <person name="Putnam N.H."/>
            <person name="Grigoriev I.V."/>
            <person name="Rokhsar D.S."/>
        </authorList>
    </citation>
    <scope>NUCLEOTIDE SEQUENCE</scope>
    <source>
        <strain evidence="4">I ESC-2004</strain>
    </source>
</reference>
<feature type="transmembrane region" description="Helical" evidence="1">
    <location>
        <begin position="180"/>
        <end position="199"/>
    </location>
</feature>
<dbReference type="EMBL" id="AMQN01009058">
    <property type="status" value="NOT_ANNOTATED_CDS"/>
    <property type="molecule type" value="Genomic_DNA"/>
</dbReference>
<name>R7U7S0_CAPTE</name>
<proteinExistence type="predicted"/>
<dbReference type="AlphaFoldDB" id="R7U7S0"/>
<dbReference type="OrthoDB" id="10015560at2759"/>
<feature type="transmembrane region" description="Helical" evidence="1">
    <location>
        <begin position="211"/>
        <end position="230"/>
    </location>
</feature>
<dbReference type="EnsemblMetazoa" id="CapteT102797">
    <property type="protein sequence ID" value="CapteP102797"/>
    <property type="gene ID" value="CapteG102797"/>
</dbReference>
<dbReference type="OMA" id="LMHISVE"/>
<evidence type="ECO:0000313" key="3">
    <source>
        <dbReference type="EnsemblMetazoa" id="CapteP102797"/>
    </source>
</evidence>
<gene>
    <name evidence="2" type="ORF">CAPTEDRAFT_102797</name>
</gene>
<dbReference type="EMBL" id="KB304479">
    <property type="protein sequence ID" value="ELU02004.1"/>
    <property type="molecule type" value="Genomic_DNA"/>
</dbReference>
<keyword evidence="1" id="KW-0812">Transmembrane</keyword>
<feature type="non-terminal residue" evidence="2">
    <location>
        <position position="1"/>
    </location>
</feature>
<evidence type="ECO:0000256" key="1">
    <source>
        <dbReference type="SAM" id="Phobius"/>
    </source>
</evidence>
<organism evidence="2">
    <name type="scientific">Capitella teleta</name>
    <name type="common">Polychaete worm</name>
    <dbReference type="NCBI Taxonomy" id="283909"/>
    <lineage>
        <taxon>Eukaryota</taxon>
        <taxon>Metazoa</taxon>
        <taxon>Spiralia</taxon>
        <taxon>Lophotrochozoa</taxon>
        <taxon>Annelida</taxon>
        <taxon>Polychaeta</taxon>
        <taxon>Sedentaria</taxon>
        <taxon>Scolecida</taxon>
        <taxon>Capitellidae</taxon>
        <taxon>Capitella</taxon>
    </lineage>
</organism>
<sequence length="234" mass="27962">YFIWVPDKPVIDRAKCLCSCFDTIFRGRYEWPPSAYKHMYFNCTSNTLRMWFIVLLGVLGFYESLRYLLPLLWRGKSRLQMILLFLASLYPHYYGWWGLINYLNEDYYPQWYHQIFFSVTEIASTAMVIHLCNQDNRVESWKLLLIFDINMMHVIVSGFDQFIVNVIFHKGQHFEAVRDFGLMIPDVFHVLVAFFEMTTLAERKSISVFKLFYKEEIFMSLVVIILFSLLGKNI</sequence>
<dbReference type="STRING" id="283909.R7U7S0"/>
<evidence type="ECO:0000313" key="2">
    <source>
        <dbReference type="EMBL" id="ELU02004.1"/>
    </source>
</evidence>
<dbReference type="Proteomes" id="UP000014760">
    <property type="component" value="Unassembled WGS sequence"/>
</dbReference>
<keyword evidence="1" id="KW-1133">Transmembrane helix</keyword>
<accession>R7U7S0</accession>